<dbReference type="Proteomes" id="UP000705379">
    <property type="component" value="Unassembled WGS sequence"/>
</dbReference>
<keyword evidence="6 13" id="KW-0949">S-adenosyl-L-methionine</keyword>
<dbReference type="InterPro" id="IPR042119">
    <property type="entry name" value="QueA_dom2"/>
</dbReference>
<sequence length="364" mass="39482">MRVDLFDFELPNDRIALRPARPRDSARMLVVKPGGSPELTDAGIADLASYLEPGDALVFNDTKVIPAQLEGTRTRGDAVAKISATLHLRAGQDRWWAFVRPAKKLVIGDRVRFGGDNETCLSGTLAATVSDKGDAGEVLLAFDLSSSALDDAIVAVGHIPLPPYIAQKRGEDEQDKSDYQTIFAERDGAVAAPTAGLHFTPALLKSLEDHGIERHRVTLHVGAGTFLPVKTEETETHKMHAEWGEVSAETVAALKAVKARGNKVVSVGTTSLRILESASQGPDGLQRFSGETSIFITPGYRFRTIDALMTNFHLPRSTLFMLVSAFAGLDTMQRAYAHAIETNYRFYSYGDGSLLFPALAGDER</sequence>
<organism evidence="14 15">
    <name type="scientific">Roseibium polysiphoniae</name>
    <dbReference type="NCBI Taxonomy" id="2571221"/>
    <lineage>
        <taxon>Bacteria</taxon>
        <taxon>Pseudomonadati</taxon>
        <taxon>Pseudomonadota</taxon>
        <taxon>Alphaproteobacteria</taxon>
        <taxon>Hyphomicrobiales</taxon>
        <taxon>Stappiaceae</taxon>
        <taxon>Roseibium</taxon>
    </lineage>
</organism>
<keyword evidence="7 13" id="KW-0671">Queuosine biosynthesis</keyword>
<comment type="subunit">
    <text evidence="3 13">Monomer.</text>
</comment>
<evidence type="ECO:0000256" key="2">
    <source>
        <dbReference type="ARBA" id="ARBA00004691"/>
    </source>
</evidence>
<evidence type="ECO:0000256" key="6">
    <source>
        <dbReference type="ARBA" id="ARBA00022691"/>
    </source>
</evidence>
<comment type="similarity">
    <text evidence="9 13">Belongs to the QueA family.</text>
</comment>
<evidence type="ECO:0000313" key="15">
    <source>
        <dbReference type="Proteomes" id="UP000705379"/>
    </source>
</evidence>
<dbReference type="GO" id="GO:0051075">
    <property type="term" value="F:S-adenosylmethionine:tRNA ribosyltransferase-isomerase activity"/>
    <property type="evidence" value="ECO:0007669"/>
    <property type="project" value="UniProtKB-EC"/>
</dbReference>
<evidence type="ECO:0000256" key="3">
    <source>
        <dbReference type="ARBA" id="ARBA00011245"/>
    </source>
</evidence>
<dbReference type="PANTHER" id="PTHR30307:SF0">
    <property type="entry name" value="S-ADENOSYLMETHIONINE:TRNA RIBOSYLTRANSFERASE-ISOMERASE"/>
    <property type="match status" value="1"/>
</dbReference>
<evidence type="ECO:0000256" key="9">
    <source>
        <dbReference type="ARBA" id="ARBA00061210"/>
    </source>
</evidence>
<keyword evidence="4 13" id="KW-0963">Cytoplasm</keyword>
<evidence type="ECO:0000256" key="1">
    <source>
        <dbReference type="ARBA" id="ARBA00004496"/>
    </source>
</evidence>
<dbReference type="Gene3D" id="3.40.1780.10">
    <property type="entry name" value="QueA-like"/>
    <property type="match status" value="1"/>
</dbReference>
<dbReference type="InterPro" id="IPR036100">
    <property type="entry name" value="QueA_sf"/>
</dbReference>
<proteinExistence type="inferred from homology"/>
<dbReference type="PANTHER" id="PTHR30307">
    <property type="entry name" value="S-ADENOSYLMETHIONINE:TRNA RIBOSYLTRANSFERASE-ISOMERASE"/>
    <property type="match status" value="1"/>
</dbReference>
<reference evidence="14" key="2">
    <citation type="journal article" date="2021" name="Microorganisms">
        <title>Bacterial Dimethylsulfoniopropionate Biosynthesis in the East China Sea.</title>
        <authorList>
            <person name="Liu J."/>
            <person name="Zhang Y."/>
            <person name="Liu J."/>
            <person name="Zhong H."/>
            <person name="Williams B.T."/>
            <person name="Zheng Y."/>
            <person name="Curson A.R.J."/>
            <person name="Sun C."/>
            <person name="Sun H."/>
            <person name="Song D."/>
            <person name="Wagner Mackenzie B."/>
            <person name="Bermejo Martinez A."/>
            <person name="Todd J.D."/>
            <person name="Zhang X.H."/>
        </authorList>
    </citation>
    <scope>NUCLEOTIDE SEQUENCE</scope>
    <source>
        <strain evidence="14">AESS21</strain>
    </source>
</reference>
<comment type="catalytic activity">
    <reaction evidence="8 13">
        <text>7-aminomethyl-7-carbaguanosine(34) in tRNA + S-adenosyl-L-methionine = epoxyqueuosine(34) in tRNA + adenine + L-methionine + 2 H(+)</text>
        <dbReference type="Rhea" id="RHEA:32155"/>
        <dbReference type="Rhea" id="RHEA-COMP:10342"/>
        <dbReference type="Rhea" id="RHEA-COMP:18582"/>
        <dbReference type="ChEBI" id="CHEBI:15378"/>
        <dbReference type="ChEBI" id="CHEBI:16708"/>
        <dbReference type="ChEBI" id="CHEBI:57844"/>
        <dbReference type="ChEBI" id="CHEBI:59789"/>
        <dbReference type="ChEBI" id="CHEBI:82833"/>
        <dbReference type="ChEBI" id="CHEBI:194443"/>
        <dbReference type="EC" id="2.4.99.17"/>
    </reaction>
</comment>
<dbReference type="Gene3D" id="2.40.10.240">
    <property type="entry name" value="QueA-like"/>
    <property type="match status" value="1"/>
</dbReference>
<evidence type="ECO:0000256" key="8">
    <source>
        <dbReference type="ARBA" id="ARBA00052751"/>
    </source>
</evidence>
<accession>A0A944GSE6</accession>
<dbReference type="InterPro" id="IPR003699">
    <property type="entry name" value="QueA"/>
</dbReference>
<dbReference type="RefSeq" id="WP_213215022.1">
    <property type="nucleotide sequence ID" value="NZ_QTKU01000001.1"/>
</dbReference>
<dbReference type="SUPFAM" id="SSF111337">
    <property type="entry name" value="QueA-like"/>
    <property type="match status" value="1"/>
</dbReference>
<evidence type="ECO:0000256" key="7">
    <source>
        <dbReference type="ARBA" id="ARBA00022785"/>
    </source>
</evidence>
<dbReference type="HAMAP" id="MF_00113">
    <property type="entry name" value="QueA"/>
    <property type="match status" value="1"/>
</dbReference>
<evidence type="ECO:0000256" key="4">
    <source>
        <dbReference type="ARBA" id="ARBA00022490"/>
    </source>
</evidence>
<comment type="function">
    <text evidence="13">Transfers and isomerizes the ribose moiety from AdoMet to the 7-aminomethyl group of 7-deazaguanine (preQ1-tRNA) to give epoxyqueuosine (oQ-tRNA).</text>
</comment>
<evidence type="ECO:0000256" key="13">
    <source>
        <dbReference type="HAMAP-Rule" id="MF_00113"/>
    </source>
</evidence>
<comment type="caution">
    <text evidence="14">The sequence shown here is derived from an EMBL/GenBank/DDBJ whole genome shotgun (WGS) entry which is preliminary data.</text>
</comment>
<protein>
    <recommendedName>
        <fullName evidence="11 13">S-adenosylmethionine:tRNA ribosyltransferase-isomerase</fullName>
        <ecNumber evidence="10 13">2.4.99.17</ecNumber>
    </recommendedName>
    <alternativeName>
        <fullName evidence="12 13">Queuosine biosynthesis protein QueA</fullName>
    </alternativeName>
</protein>
<dbReference type="InterPro" id="IPR042118">
    <property type="entry name" value="QueA_dom1"/>
</dbReference>
<dbReference type="EC" id="2.4.99.17" evidence="10 13"/>
<dbReference type="FunFam" id="3.40.1780.10:FF:000001">
    <property type="entry name" value="S-adenosylmethionine:tRNA ribosyltransferase-isomerase"/>
    <property type="match status" value="1"/>
</dbReference>
<gene>
    <name evidence="13" type="primary">queA</name>
    <name evidence="14" type="ORF">DYI23_04000</name>
</gene>
<evidence type="ECO:0000313" key="14">
    <source>
        <dbReference type="EMBL" id="MBS8259375.1"/>
    </source>
</evidence>
<keyword evidence="14" id="KW-0328">Glycosyltransferase</keyword>
<dbReference type="GO" id="GO:0005737">
    <property type="term" value="C:cytoplasm"/>
    <property type="evidence" value="ECO:0007669"/>
    <property type="project" value="UniProtKB-SubCell"/>
</dbReference>
<comment type="pathway">
    <text evidence="2 13">tRNA modification; tRNA-queuosine biosynthesis.</text>
</comment>
<reference evidence="14" key="1">
    <citation type="submission" date="2018-08" db="EMBL/GenBank/DDBJ databases">
        <authorList>
            <person name="Jin W."/>
            <person name="Wang H."/>
            <person name="Yang Y."/>
            <person name="Li M."/>
            <person name="Liu J."/>
        </authorList>
    </citation>
    <scope>NUCLEOTIDE SEQUENCE</scope>
    <source>
        <strain evidence="14">AESS21</strain>
    </source>
</reference>
<dbReference type="NCBIfam" id="NF001140">
    <property type="entry name" value="PRK00147.1"/>
    <property type="match status" value="1"/>
</dbReference>
<dbReference type="NCBIfam" id="TIGR00113">
    <property type="entry name" value="queA"/>
    <property type="match status" value="1"/>
</dbReference>
<evidence type="ECO:0000256" key="10">
    <source>
        <dbReference type="ARBA" id="ARBA00066503"/>
    </source>
</evidence>
<dbReference type="Pfam" id="PF02547">
    <property type="entry name" value="Queuosine_synth"/>
    <property type="match status" value="1"/>
</dbReference>
<evidence type="ECO:0000256" key="5">
    <source>
        <dbReference type="ARBA" id="ARBA00022679"/>
    </source>
</evidence>
<dbReference type="AlphaFoldDB" id="A0A944GSE6"/>
<dbReference type="EMBL" id="QTKU01000001">
    <property type="protein sequence ID" value="MBS8259375.1"/>
    <property type="molecule type" value="Genomic_DNA"/>
</dbReference>
<comment type="subcellular location">
    <subcellularLocation>
        <location evidence="1 13">Cytoplasm</location>
    </subcellularLocation>
</comment>
<keyword evidence="5 13" id="KW-0808">Transferase</keyword>
<evidence type="ECO:0000256" key="11">
    <source>
        <dbReference type="ARBA" id="ARBA00069325"/>
    </source>
</evidence>
<dbReference type="GO" id="GO:0008616">
    <property type="term" value="P:tRNA queuosine(34) biosynthetic process"/>
    <property type="evidence" value="ECO:0007669"/>
    <property type="project" value="UniProtKB-UniRule"/>
</dbReference>
<evidence type="ECO:0000256" key="12">
    <source>
        <dbReference type="ARBA" id="ARBA00076160"/>
    </source>
</evidence>
<name>A0A944GSE6_9HYPH</name>